<proteinExistence type="predicted"/>
<dbReference type="SFLD" id="SFLDG01217">
    <property type="entry name" value="B12-binding_methylthiotransfer"/>
    <property type="match status" value="1"/>
</dbReference>
<evidence type="ECO:0000256" key="5">
    <source>
        <dbReference type="ARBA" id="ARBA00023014"/>
    </source>
</evidence>
<dbReference type="PANTHER" id="PTHR43409:SF17">
    <property type="entry name" value="METHYLTHIOTRANSFERASE MJ0865-RELATED"/>
    <property type="match status" value="1"/>
</dbReference>
<dbReference type="SFLD" id="SFLDS00029">
    <property type="entry name" value="Radical_SAM"/>
    <property type="match status" value="1"/>
</dbReference>
<evidence type="ECO:0000256" key="1">
    <source>
        <dbReference type="ARBA" id="ARBA00001966"/>
    </source>
</evidence>
<organism evidence="7 8">
    <name type="scientific">Methanobacterium formicicum</name>
    <dbReference type="NCBI Taxonomy" id="2162"/>
    <lineage>
        <taxon>Archaea</taxon>
        <taxon>Methanobacteriati</taxon>
        <taxon>Methanobacteriota</taxon>
        <taxon>Methanomada group</taxon>
        <taxon>Methanobacteria</taxon>
        <taxon>Methanobacteriales</taxon>
        <taxon>Methanobacteriaceae</taxon>
        <taxon>Methanobacterium</taxon>
    </lineage>
</organism>
<dbReference type="GO" id="GO:0051539">
    <property type="term" value="F:4 iron, 4 sulfur cluster binding"/>
    <property type="evidence" value="ECO:0007669"/>
    <property type="project" value="UniProtKB-KW"/>
</dbReference>
<dbReference type="SUPFAM" id="SSF102114">
    <property type="entry name" value="Radical SAM enzymes"/>
    <property type="match status" value="1"/>
</dbReference>
<dbReference type="PROSITE" id="PS51918">
    <property type="entry name" value="RADICAL_SAM"/>
    <property type="match status" value="1"/>
</dbReference>
<dbReference type="CDD" id="cd01335">
    <property type="entry name" value="Radical_SAM"/>
    <property type="match status" value="1"/>
</dbReference>
<evidence type="ECO:0000256" key="2">
    <source>
        <dbReference type="ARBA" id="ARBA00022691"/>
    </source>
</evidence>
<evidence type="ECO:0000256" key="4">
    <source>
        <dbReference type="ARBA" id="ARBA00023004"/>
    </source>
</evidence>
<dbReference type="SMART" id="SM00729">
    <property type="entry name" value="Elp3"/>
    <property type="match status" value="1"/>
</dbReference>
<evidence type="ECO:0000256" key="3">
    <source>
        <dbReference type="ARBA" id="ARBA00022723"/>
    </source>
</evidence>
<dbReference type="InterPro" id="IPR006638">
    <property type="entry name" value="Elp3/MiaA/NifB-like_rSAM"/>
</dbReference>
<accession>A0A843AKL6</accession>
<keyword evidence="4" id="KW-0408">Iron</keyword>
<name>A0A843AKL6_METFO</name>
<dbReference type="NCBIfam" id="TIGR04014">
    <property type="entry name" value="B12_SAM_MJ_0865"/>
    <property type="match status" value="1"/>
</dbReference>
<feature type="domain" description="Radical SAM core" evidence="6">
    <location>
        <begin position="161"/>
        <end position="397"/>
    </location>
</feature>
<keyword evidence="3" id="KW-0479">Metal-binding</keyword>
<evidence type="ECO:0000313" key="7">
    <source>
        <dbReference type="EMBL" id="MBF4473851.1"/>
    </source>
</evidence>
<dbReference type="Proteomes" id="UP000606900">
    <property type="component" value="Unassembled WGS sequence"/>
</dbReference>
<sequence>MNKNLKITVLTPEFYSYGALLIAGILRDQGYPVKLQKGFKEAINADIVFISLQSTIHLIKYQKELSSVDAFKVVGGPVTLSPALILDCLPVDLVVVGEGESTIYNILQLWEDHPPISGSDFKDIPGVAFKEGDQTIITSKGTANSLQRPLPFIPTDIASENIRGANVYLETHRGCPGNCGFCGVPCLFGREVRSRPLEDILNEVKYLLSKGARKIAISGGTGSLYGSNKFKNVDEEAFVELLREISKLTGPKNLTIPDVRVDLISDPILEAIKNYSNGWVFFGIESGSDRVLRQMKKGITVDQIREAVEMARKHGVKTAGSFIVAYPGEEEEDFQDTMDLADELMLDDYFVSIAEPIPGTDLGDKVSQLPLEDNLLFQDSLKYKRQGLSVAEERALDLMVESYVFRSFPIALSQNLLKDLQNEVKSQGDHIKTVTLLIKNQYQPR</sequence>
<dbReference type="InterPro" id="IPR023404">
    <property type="entry name" value="rSAM_horseshoe"/>
</dbReference>
<gene>
    <name evidence="7" type="ORF">ISP06_00055</name>
</gene>
<dbReference type="AlphaFoldDB" id="A0A843AKL6"/>
<reference evidence="7" key="1">
    <citation type="submission" date="2020-10" db="EMBL/GenBank/DDBJ databases">
        <title>Dehalococcoides mccartyi of a TCE/Cr reducing biochatode.</title>
        <authorList>
            <person name="Matturro B."/>
        </authorList>
    </citation>
    <scope>NUCLEOTIDE SEQUENCE</scope>
    <source>
        <strain evidence="7">Bin2</strain>
    </source>
</reference>
<dbReference type="InterPro" id="IPR058240">
    <property type="entry name" value="rSAM_sf"/>
</dbReference>
<evidence type="ECO:0000313" key="8">
    <source>
        <dbReference type="Proteomes" id="UP000606900"/>
    </source>
</evidence>
<protein>
    <submittedName>
        <fullName evidence="7">TIGR04014 family B12-binding domain/radical SAM domain-containing protein</fullName>
    </submittedName>
</protein>
<dbReference type="InterPro" id="IPR051198">
    <property type="entry name" value="BchE-like"/>
</dbReference>
<dbReference type="PANTHER" id="PTHR43409">
    <property type="entry name" value="ANAEROBIC MAGNESIUM-PROTOPORPHYRIN IX MONOMETHYL ESTER CYCLASE-RELATED"/>
    <property type="match status" value="1"/>
</dbReference>
<comment type="cofactor">
    <cofactor evidence="1">
        <name>[4Fe-4S] cluster</name>
        <dbReference type="ChEBI" id="CHEBI:49883"/>
    </cofactor>
</comment>
<dbReference type="GO" id="GO:0003824">
    <property type="term" value="F:catalytic activity"/>
    <property type="evidence" value="ECO:0007669"/>
    <property type="project" value="InterPro"/>
</dbReference>
<dbReference type="SFLD" id="SFLDG01123">
    <property type="entry name" value="methyltransferase_(Class_B)"/>
    <property type="match status" value="1"/>
</dbReference>
<dbReference type="Gene3D" id="3.40.50.280">
    <property type="entry name" value="Cobalamin-binding domain"/>
    <property type="match status" value="1"/>
</dbReference>
<dbReference type="GO" id="GO:0046872">
    <property type="term" value="F:metal ion binding"/>
    <property type="evidence" value="ECO:0007669"/>
    <property type="project" value="UniProtKB-KW"/>
</dbReference>
<keyword evidence="5" id="KW-0411">Iron-sulfur</keyword>
<evidence type="ECO:0000259" key="6">
    <source>
        <dbReference type="PROSITE" id="PS51918"/>
    </source>
</evidence>
<dbReference type="Pfam" id="PF04055">
    <property type="entry name" value="Radical_SAM"/>
    <property type="match status" value="1"/>
</dbReference>
<dbReference type="SFLD" id="SFLDG01082">
    <property type="entry name" value="B12-binding_domain_containing"/>
    <property type="match status" value="1"/>
</dbReference>
<keyword evidence="2" id="KW-0949">S-adenosyl-L-methionine</keyword>
<dbReference type="InterPro" id="IPR023979">
    <property type="entry name" value="CHP04014_B12-bd/rSAM"/>
</dbReference>
<dbReference type="EMBL" id="JADIIL010000001">
    <property type="protein sequence ID" value="MBF4473851.1"/>
    <property type="molecule type" value="Genomic_DNA"/>
</dbReference>
<comment type="caution">
    <text evidence="7">The sequence shown here is derived from an EMBL/GenBank/DDBJ whole genome shotgun (WGS) entry which is preliminary data.</text>
</comment>
<dbReference type="InterPro" id="IPR007197">
    <property type="entry name" value="rSAM"/>
</dbReference>
<dbReference type="Gene3D" id="3.80.30.20">
    <property type="entry name" value="tm_1862 like domain"/>
    <property type="match status" value="1"/>
</dbReference>
<dbReference type="InterPro" id="IPR034466">
    <property type="entry name" value="Methyltransferase_Class_B"/>
</dbReference>
<dbReference type="RefSeq" id="WP_276697673.1">
    <property type="nucleotide sequence ID" value="NZ_JADIIL010000001.1"/>
</dbReference>